<dbReference type="SMART" id="SM00248">
    <property type="entry name" value="ANK"/>
    <property type="match status" value="27"/>
</dbReference>
<sequence>MGYLKIDFTFIELINLQPPLLQAIFLGDIQEVRSLLATQQESVHWKDEKLRTLVHAAAFIGDPEILEALILSGAGVNKKDKHWLTPLHRACCSGNVAAVEVLLKHDAAVNIRDTTWRTPLHVAAANNAVECARLILPKLFKNINLMDRRRRTCLHYAASNGHLEMTRLLLEQPGCAINARDKEDRCALHYAVSEGHEEIVKILLEHGAEVDVKDRNLYTPLHVSVAAGKFGCLKILIEAGADIEAKNSYGNTPLHVACLNGHAAAVAVLVYHGSNIEAVNYRGQTPLHIAAASTQGVSCLEILLSAGADINVQSQDGRTPLHMTAIHGRFTRSKSLLDAGASPDTRDKNGNTALHIAAWLGHECLTTTLLECGASPAARNAEQRTPLHLSCLAGHIEVCRKLLQVDNKKIDSRDICGRTPLHSAAFKGSVDCLDLLLSSGANFRLSDNDNRLALHYAANQGHYLCVFTLVGYGSDPNAQDVNGATCLHLAAGSFSVIHSGDYAGECVRYLLTHRADAHIRDKRGFTAIHYAVAGGNQSALEALLNVSATVISNNQSSTLTNSKSSQPSPPIRCENISPASPGSSTPSSVNLTAASLIQGPGNPALTPLHLAAFCGHGEILRLLLPLFPSTNIREDTGKTPLDLAAYCGHEQCVRLLLRCAALVSVQDNVTKRTPVHCAAAMGHADCLKLLLNNMEDPSVIDRYDIKHRTALTLAVANEHTKCAAILLEYKADCNLPDINKHTPLFRAVIQVQYNPDPVLDQLLRHGARVSVQDNSGKTPVHLAAAAGGLYALEALLKADPSAVSLKDDQGCTVLHWACYNDHSDCVEYLLQQNFVDTLESNPLSAVHCAVHQGSAECLKLLIDKFGGKAVAAAPRDNPGGRLPLHVAAASGSVECAKLILHSVGANLAGLEAQDYAGRTPLLSAALAGQTATIELLLEWKANIQAVDAGNNTALHLACQRKHSQAASLLLDIIESSQTVPLINSTENSQKNPSKRVEIVNMANKQLKTPLHFAAKNGLVGITRRLIQLGASIVAVDLDGLTPALACAPNPAVAKCLATILAAHGQNLESTQQPSIQQTSEIYLNGKDSQHSSDSEFY</sequence>
<feature type="repeat" description="ANK" evidence="3">
    <location>
        <begin position="183"/>
        <end position="215"/>
    </location>
</feature>
<dbReference type="InterPro" id="IPR036770">
    <property type="entry name" value="Ankyrin_rpt-contain_sf"/>
</dbReference>
<proteinExistence type="predicted"/>
<feature type="repeat" description="ANK" evidence="3">
    <location>
        <begin position="636"/>
        <end position="668"/>
    </location>
</feature>
<feature type="repeat" description="ANK" evidence="3">
    <location>
        <begin position="49"/>
        <end position="81"/>
    </location>
</feature>
<dbReference type="Pfam" id="PF13637">
    <property type="entry name" value="Ank_4"/>
    <property type="match status" value="1"/>
</dbReference>
<evidence type="ECO:0000256" key="3">
    <source>
        <dbReference type="PROSITE-ProRule" id="PRU00023"/>
    </source>
</evidence>
<dbReference type="Proteomes" id="UP000786811">
    <property type="component" value="Unassembled WGS sequence"/>
</dbReference>
<keyword evidence="1" id="KW-0677">Repeat</keyword>
<feature type="repeat" description="ANK" evidence="3">
    <location>
        <begin position="916"/>
        <end position="948"/>
    </location>
</feature>
<dbReference type="PANTHER" id="PTHR24166">
    <property type="entry name" value="ROLLING PEBBLES, ISOFORM B"/>
    <property type="match status" value="1"/>
</dbReference>
<dbReference type="Pfam" id="PF00023">
    <property type="entry name" value="Ank"/>
    <property type="match status" value="3"/>
</dbReference>
<feature type="repeat" description="ANK" evidence="3">
    <location>
        <begin position="523"/>
        <end position="555"/>
    </location>
</feature>
<dbReference type="InterPro" id="IPR002110">
    <property type="entry name" value="Ankyrin_rpt"/>
</dbReference>
<dbReference type="InterPro" id="IPR050889">
    <property type="entry name" value="Dendritic_Spine_Reg/Scaffold"/>
</dbReference>
<protein>
    <submittedName>
        <fullName evidence="5">Similar to Ankrd28: Serine/threonine-protein phosphatase 6 regulatory ankyrin repeat subunit A (Mus musculus)</fullName>
    </submittedName>
</protein>
<feature type="repeat" description="ANK" evidence="3">
    <location>
        <begin position="216"/>
        <end position="248"/>
    </location>
</feature>
<feature type="repeat" description="ANK" evidence="3">
    <location>
        <begin position="603"/>
        <end position="635"/>
    </location>
</feature>
<feature type="repeat" description="ANK" evidence="3">
    <location>
        <begin position="349"/>
        <end position="381"/>
    </location>
</feature>
<dbReference type="PROSITE" id="PS50088">
    <property type="entry name" value="ANK_REPEAT"/>
    <property type="match status" value="19"/>
</dbReference>
<feature type="repeat" description="ANK" evidence="3">
    <location>
        <begin position="249"/>
        <end position="281"/>
    </location>
</feature>
<feature type="compositionally biased region" description="Low complexity" evidence="4">
    <location>
        <begin position="577"/>
        <end position="587"/>
    </location>
</feature>
<evidence type="ECO:0000256" key="1">
    <source>
        <dbReference type="ARBA" id="ARBA00022737"/>
    </source>
</evidence>
<dbReference type="Gene3D" id="1.25.40.20">
    <property type="entry name" value="Ankyrin repeat-containing domain"/>
    <property type="match status" value="8"/>
</dbReference>
<dbReference type="EMBL" id="CAJNRD030001120">
    <property type="protein sequence ID" value="CAG5092996.1"/>
    <property type="molecule type" value="Genomic_DNA"/>
</dbReference>
<dbReference type="Pfam" id="PF12796">
    <property type="entry name" value="Ank_2"/>
    <property type="match status" value="8"/>
</dbReference>
<feature type="repeat" description="ANK" evidence="3">
    <location>
        <begin position="1005"/>
        <end position="1037"/>
    </location>
</feature>
<feature type="repeat" description="ANK" evidence="3">
    <location>
        <begin position="879"/>
        <end position="912"/>
    </location>
</feature>
<comment type="caution">
    <text evidence="5">The sequence shown here is derived from an EMBL/GenBank/DDBJ whole genome shotgun (WGS) entry which is preliminary data.</text>
</comment>
<dbReference type="PRINTS" id="PR01415">
    <property type="entry name" value="ANKYRIN"/>
</dbReference>
<organism evidence="5 6">
    <name type="scientific">Cotesia congregata</name>
    <name type="common">Parasitoid wasp</name>
    <name type="synonym">Apanteles congregatus</name>
    <dbReference type="NCBI Taxonomy" id="51543"/>
    <lineage>
        <taxon>Eukaryota</taxon>
        <taxon>Metazoa</taxon>
        <taxon>Ecdysozoa</taxon>
        <taxon>Arthropoda</taxon>
        <taxon>Hexapoda</taxon>
        <taxon>Insecta</taxon>
        <taxon>Pterygota</taxon>
        <taxon>Neoptera</taxon>
        <taxon>Endopterygota</taxon>
        <taxon>Hymenoptera</taxon>
        <taxon>Apocrita</taxon>
        <taxon>Ichneumonoidea</taxon>
        <taxon>Braconidae</taxon>
        <taxon>Microgastrinae</taxon>
        <taxon>Cotesia</taxon>
    </lineage>
</organism>
<feature type="repeat" description="ANK" evidence="3">
    <location>
        <begin position="449"/>
        <end position="481"/>
    </location>
</feature>
<dbReference type="PANTHER" id="PTHR24166:SF48">
    <property type="entry name" value="PROTEIN VAPYRIN"/>
    <property type="match status" value="1"/>
</dbReference>
<dbReference type="AlphaFoldDB" id="A0A8J2MLW9"/>
<keyword evidence="2 3" id="KW-0040">ANK repeat</keyword>
<feature type="compositionally biased region" description="Polar residues" evidence="4">
    <location>
        <begin position="555"/>
        <end position="566"/>
    </location>
</feature>
<dbReference type="SUPFAM" id="SSF48403">
    <property type="entry name" value="Ankyrin repeat"/>
    <property type="match status" value="4"/>
</dbReference>
<feature type="repeat" description="ANK" evidence="3">
    <location>
        <begin position="82"/>
        <end position="114"/>
    </location>
</feature>
<feature type="region of interest" description="Disordered" evidence="4">
    <location>
        <begin position="555"/>
        <end position="587"/>
    </location>
</feature>
<name>A0A8J2MLW9_COTCN</name>
<evidence type="ECO:0000256" key="4">
    <source>
        <dbReference type="SAM" id="MobiDB-lite"/>
    </source>
</evidence>
<evidence type="ECO:0000313" key="6">
    <source>
        <dbReference type="Proteomes" id="UP000786811"/>
    </source>
</evidence>
<reference evidence="5" key="1">
    <citation type="submission" date="2021-04" db="EMBL/GenBank/DDBJ databases">
        <authorList>
            <person name="Chebbi M.A.C M."/>
        </authorList>
    </citation>
    <scope>NUCLEOTIDE SEQUENCE</scope>
</reference>
<accession>A0A8J2MLW9</accession>
<feature type="repeat" description="ANK" evidence="3">
    <location>
        <begin position="282"/>
        <end position="315"/>
    </location>
</feature>
<evidence type="ECO:0000256" key="2">
    <source>
        <dbReference type="ARBA" id="ARBA00023043"/>
    </source>
</evidence>
<feature type="repeat" description="ANK" evidence="3">
    <location>
        <begin position="670"/>
        <end position="702"/>
    </location>
</feature>
<dbReference type="OrthoDB" id="6593077at2759"/>
<dbReference type="PROSITE" id="PS50297">
    <property type="entry name" value="ANK_REP_REGION"/>
    <property type="match status" value="17"/>
</dbReference>
<keyword evidence="6" id="KW-1185">Reference proteome</keyword>
<gene>
    <name evidence="5" type="ORF">HICCMSTLAB_LOCUS6511</name>
</gene>
<evidence type="ECO:0000313" key="5">
    <source>
        <dbReference type="EMBL" id="CAG5092996.1"/>
    </source>
</evidence>
<feature type="repeat" description="ANK" evidence="3">
    <location>
        <begin position="316"/>
        <end position="348"/>
    </location>
</feature>
<feature type="repeat" description="ANK" evidence="3">
    <location>
        <begin position="739"/>
        <end position="774"/>
    </location>
</feature>
<feature type="repeat" description="ANK" evidence="3">
    <location>
        <begin position="149"/>
        <end position="182"/>
    </location>
</feature>
<feature type="repeat" description="ANK" evidence="3">
    <location>
        <begin position="416"/>
        <end position="448"/>
    </location>
</feature>